<dbReference type="InterPro" id="IPR015943">
    <property type="entry name" value="WD40/YVTN_repeat-like_dom_sf"/>
</dbReference>
<feature type="signal peptide" evidence="2">
    <location>
        <begin position="1"/>
        <end position="24"/>
    </location>
</feature>
<dbReference type="OrthoDB" id="256225at2"/>
<dbReference type="RefSeq" id="WP_121807762.1">
    <property type="nucleotide sequence ID" value="NZ_RDBE01000010.1"/>
</dbReference>
<feature type="chain" id="PRO_5018259468" description="Pyrrolo-quinoline quinone repeat domain-containing protein" evidence="2">
    <location>
        <begin position="25"/>
        <end position="453"/>
    </location>
</feature>
<dbReference type="SUPFAM" id="SSF50998">
    <property type="entry name" value="Quinoprotein alcohol dehydrogenase-like"/>
    <property type="match status" value="2"/>
</dbReference>
<comment type="caution">
    <text evidence="4">The sequence shown here is derived from an EMBL/GenBank/DDBJ whole genome shotgun (WGS) entry which is preliminary data.</text>
</comment>
<dbReference type="InterPro" id="IPR011047">
    <property type="entry name" value="Quinoprotein_ADH-like_sf"/>
</dbReference>
<evidence type="ECO:0000313" key="5">
    <source>
        <dbReference type="Proteomes" id="UP000281708"/>
    </source>
</evidence>
<keyword evidence="2" id="KW-0732">Signal</keyword>
<gene>
    <name evidence="4" type="ORF">D9V37_19605</name>
</gene>
<dbReference type="Gene3D" id="2.130.10.10">
    <property type="entry name" value="YVTN repeat-like/Quinoprotein amine dehydrogenase"/>
    <property type="match status" value="2"/>
</dbReference>
<dbReference type="PANTHER" id="PTHR34512">
    <property type="entry name" value="CELL SURFACE PROTEIN"/>
    <property type="match status" value="1"/>
</dbReference>
<dbReference type="Pfam" id="PF13360">
    <property type="entry name" value="PQQ_2"/>
    <property type="match status" value="1"/>
</dbReference>
<dbReference type="AlphaFoldDB" id="A0A3L8P1G7"/>
<dbReference type="PANTHER" id="PTHR34512:SF30">
    <property type="entry name" value="OUTER MEMBRANE PROTEIN ASSEMBLY FACTOR BAMB"/>
    <property type="match status" value="1"/>
</dbReference>
<feature type="region of interest" description="Disordered" evidence="1">
    <location>
        <begin position="24"/>
        <end position="45"/>
    </location>
</feature>
<accession>A0A3L8P1G7</accession>
<evidence type="ECO:0000259" key="3">
    <source>
        <dbReference type="Pfam" id="PF13360"/>
    </source>
</evidence>
<evidence type="ECO:0000256" key="1">
    <source>
        <dbReference type="SAM" id="MobiDB-lite"/>
    </source>
</evidence>
<proteinExistence type="predicted"/>
<organism evidence="4 5">
    <name type="scientific">Nocardioides mangrovicus</name>
    <dbReference type="NCBI Taxonomy" id="2478913"/>
    <lineage>
        <taxon>Bacteria</taxon>
        <taxon>Bacillati</taxon>
        <taxon>Actinomycetota</taxon>
        <taxon>Actinomycetes</taxon>
        <taxon>Propionibacteriales</taxon>
        <taxon>Nocardioidaceae</taxon>
        <taxon>Nocardioides</taxon>
    </lineage>
</organism>
<protein>
    <recommendedName>
        <fullName evidence="3">Pyrrolo-quinoline quinone repeat domain-containing protein</fullName>
    </recommendedName>
</protein>
<sequence length="453" mass="46870">MRLSRTFTVSATALALLAGSGAYAATPPSGGRAHPARTSLDWPTYHGNRARTGYSSRMPAVSGTPSVTRSTTLDGAVYASPVVGAGRTVVATENDTVYAFGRHGRLLWRRHLGTPTPSSALPCGDISPLGITGTPVYVASRRTVYLVAESGPEARHTLYALAIGTGHVRWHRSMDLPGVEQRAMQQRGALTVAHGRVWVPFGALAGDCGGYKGRVVGTNLDRRHGKVSYTPPTQRGGGMWTPPGPSVDSQGRLFVVTANGAAGPGDAYDFTNSVLRLTQRARLVDSFAPSIWPTNNTGDVGLGSQGATLVGPWIFVAGKSAPSYVLRASHLGGIGGQVSQAMVCNSYGGTAVAGTIVYVPCTDGLRAIAIDEAGQINVLWHAAANITGAPVVGGGRIWSLDPNGGTLYSLDPTTGATVSQTSVGRTSRFATPAISGRNLLVPTLTGLSVVGTS</sequence>
<dbReference type="Proteomes" id="UP000281708">
    <property type="component" value="Unassembled WGS sequence"/>
</dbReference>
<evidence type="ECO:0000256" key="2">
    <source>
        <dbReference type="SAM" id="SignalP"/>
    </source>
</evidence>
<keyword evidence="5" id="KW-1185">Reference proteome</keyword>
<name>A0A3L8P1G7_9ACTN</name>
<reference evidence="4 5" key="1">
    <citation type="submission" date="2018-10" db="EMBL/GenBank/DDBJ databases">
        <title>Marmoricola sp. 4Q3S-7 whole genome shotgun sequence.</title>
        <authorList>
            <person name="Li F."/>
        </authorList>
    </citation>
    <scope>NUCLEOTIDE SEQUENCE [LARGE SCALE GENOMIC DNA]</scope>
    <source>
        <strain evidence="4 5">4Q3S-7</strain>
    </source>
</reference>
<evidence type="ECO:0000313" key="4">
    <source>
        <dbReference type="EMBL" id="RLV48258.1"/>
    </source>
</evidence>
<dbReference type="EMBL" id="RDBE01000010">
    <property type="protein sequence ID" value="RLV48258.1"/>
    <property type="molecule type" value="Genomic_DNA"/>
</dbReference>
<feature type="domain" description="Pyrrolo-quinoline quinone repeat" evidence="3">
    <location>
        <begin position="75"/>
        <end position="260"/>
    </location>
</feature>
<dbReference type="InterPro" id="IPR002372">
    <property type="entry name" value="PQQ_rpt_dom"/>
</dbReference>